<dbReference type="EMBL" id="CP023994">
    <property type="protein sequence ID" value="AWR21592.1"/>
    <property type="molecule type" value="Genomic_DNA"/>
</dbReference>
<keyword evidence="5" id="KW-0808">Transferase</keyword>
<dbReference type="InterPro" id="IPR002877">
    <property type="entry name" value="RNA_MeTrfase_FtsJ_dom"/>
</dbReference>
<dbReference type="InterPro" id="IPR002942">
    <property type="entry name" value="S4_RNA-bd"/>
</dbReference>
<dbReference type="InterPro" id="IPR047048">
    <property type="entry name" value="TlyA"/>
</dbReference>
<dbReference type="NCBIfam" id="TIGR00478">
    <property type="entry name" value="tly"/>
    <property type="match status" value="1"/>
</dbReference>
<dbReference type="EC" id="2.1.1.226" evidence="5"/>
<keyword evidence="1 3" id="KW-0694">RNA-binding</keyword>
<evidence type="ECO:0000313" key="5">
    <source>
        <dbReference type="EMBL" id="AWR21592.1"/>
    </source>
</evidence>
<organism evidence="5 6">
    <name type="scientific">Aurantimicrobium photophilum</name>
    <dbReference type="NCBI Taxonomy" id="1987356"/>
    <lineage>
        <taxon>Bacteria</taxon>
        <taxon>Bacillati</taxon>
        <taxon>Actinomycetota</taxon>
        <taxon>Actinomycetes</taxon>
        <taxon>Micrococcales</taxon>
        <taxon>Microbacteriaceae</taxon>
        <taxon>Aurantimicrobium</taxon>
    </lineage>
</organism>
<sequence>MTICVLSSKAATFLPVTSQRLDAALAERGLARSRTHAATLISEGFVRVGGKVVNKASTKVEETDELSVDGADHYVSRAAHKLLAGLEGFGIDVKGRAAFDVGASTGGFTQVLLERGAEPVVALDVGHGQLSPRIRSDERVLVVEGVNAKNLDQSQLSGLVKQDFVADVVVADLSFISLTHVMAALKACATPTADYVLLVKPQFEVGRTGVKEGIVTNPALREDAVMAVLWSAFDNGLGVCGILSSPILGGAGNHEYVLWLRADSQSNPSEWTQQVHQLAGA</sequence>
<protein>
    <submittedName>
        <fullName evidence="5">16S/23S rRNA (Cytidine-2'-O)-methyltransferase TlyA</fullName>
        <ecNumber evidence="5">2.1.1.226</ecNumber>
    </submittedName>
</protein>
<dbReference type="Pfam" id="PF01479">
    <property type="entry name" value="S4"/>
    <property type="match status" value="1"/>
</dbReference>
<dbReference type="PIRSF" id="PIRSF005578">
    <property type="entry name" value="TlyA"/>
    <property type="match status" value="1"/>
</dbReference>
<dbReference type="CDD" id="cd00165">
    <property type="entry name" value="S4"/>
    <property type="match status" value="1"/>
</dbReference>
<dbReference type="OrthoDB" id="9784736at2"/>
<dbReference type="AlphaFoldDB" id="A0A2Z3S628"/>
<evidence type="ECO:0000313" key="6">
    <source>
        <dbReference type="Proteomes" id="UP000246894"/>
    </source>
</evidence>
<dbReference type="SUPFAM" id="SSF55174">
    <property type="entry name" value="Alpha-L RNA-binding motif"/>
    <property type="match status" value="1"/>
</dbReference>
<feature type="domain" description="RNA-binding S4" evidence="4">
    <location>
        <begin position="19"/>
        <end position="83"/>
    </location>
</feature>
<evidence type="ECO:0000256" key="3">
    <source>
        <dbReference type="PROSITE-ProRule" id="PRU00182"/>
    </source>
</evidence>
<evidence type="ECO:0000256" key="2">
    <source>
        <dbReference type="ARBA" id="ARBA00029460"/>
    </source>
</evidence>
<dbReference type="Gene3D" id="3.40.50.150">
    <property type="entry name" value="Vaccinia Virus protein VP39"/>
    <property type="match status" value="1"/>
</dbReference>
<gene>
    <name evidence="5" type="ORF">AURMO_00991</name>
</gene>
<dbReference type="SUPFAM" id="SSF53335">
    <property type="entry name" value="S-adenosyl-L-methionine-dependent methyltransferases"/>
    <property type="match status" value="1"/>
</dbReference>
<evidence type="ECO:0000256" key="1">
    <source>
        <dbReference type="ARBA" id="ARBA00022884"/>
    </source>
</evidence>
<dbReference type="InterPro" id="IPR029063">
    <property type="entry name" value="SAM-dependent_MTases_sf"/>
</dbReference>
<name>A0A2Z3S628_9MICO</name>
<dbReference type="SMART" id="SM00363">
    <property type="entry name" value="S4"/>
    <property type="match status" value="1"/>
</dbReference>
<dbReference type="CDD" id="cd02440">
    <property type="entry name" value="AdoMet_MTases"/>
    <property type="match status" value="1"/>
</dbReference>
<comment type="similarity">
    <text evidence="2">Belongs to the TlyA family.</text>
</comment>
<dbReference type="PROSITE" id="PS50889">
    <property type="entry name" value="S4"/>
    <property type="match status" value="1"/>
</dbReference>
<dbReference type="Pfam" id="PF01728">
    <property type="entry name" value="FtsJ"/>
    <property type="match status" value="1"/>
</dbReference>
<keyword evidence="6" id="KW-1185">Reference proteome</keyword>
<dbReference type="PANTHER" id="PTHR32319">
    <property type="entry name" value="BACTERIAL HEMOLYSIN-LIKE PROTEIN"/>
    <property type="match status" value="1"/>
</dbReference>
<accession>A0A2Z3S628</accession>
<dbReference type="InterPro" id="IPR036986">
    <property type="entry name" value="S4_RNA-bd_sf"/>
</dbReference>
<dbReference type="GO" id="GO:0003723">
    <property type="term" value="F:RNA binding"/>
    <property type="evidence" value="ECO:0007669"/>
    <property type="project" value="UniProtKB-KW"/>
</dbReference>
<proteinExistence type="inferred from homology"/>
<dbReference type="Gene3D" id="3.10.290.10">
    <property type="entry name" value="RNA-binding S4 domain"/>
    <property type="match status" value="1"/>
</dbReference>
<evidence type="ECO:0000259" key="4">
    <source>
        <dbReference type="SMART" id="SM00363"/>
    </source>
</evidence>
<dbReference type="Proteomes" id="UP000246894">
    <property type="component" value="Chromosome"/>
</dbReference>
<dbReference type="GO" id="GO:0032259">
    <property type="term" value="P:methylation"/>
    <property type="evidence" value="ECO:0007669"/>
    <property type="project" value="UniProtKB-KW"/>
</dbReference>
<reference evidence="5 6" key="1">
    <citation type="submission" date="2017-10" db="EMBL/GenBank/DDBJ databases">
        <title>Genome of an Actinobacterium that displays light-enhanced growth.</title>
        <authorList>
            <person name="Maresca J.A."/>
            <person name="Hempel P."/>
            <person name="Shevchenko O."/>
            <person name="Miller K.J."/>
            <person name="Hahn M.W."/>
        </authorList>
    </citation>
    <scope>NUCLEOTIDE SEQUENCE [LARGE SCALE GENOMIC DNA]</scope>
    <source>
        <strain evidence="5 6">MWH-Mo1</strain>
    </source>
</reference>
<keyword evidence="5" id="KW-0489">Methyltransferase</keyword>
<dbReference type="KEGG" id="aum:AURMO_00991"/>
<dbReference type="PANTHER" id="PTHR32319:SF0">
    <property type="entry name" value="BACTERIAL HEMOLYSIN-LIKE PROTEIN"/>
    <property type="match status" value="1"/>
</dbReference>
<dbReference type="InterPro" id="IPR004538">
    <property type="entry name" value="Hemolysin_A/TlyA"/>
</dbReference>
<dbReference type="GO" id="GO:0008168">
    <property type="term" value="F:methyltransferase activity"/>
    <property type="evidence" value="ECO:0007669"/>
    <property type="project" value="UniProtKB-KW"/>
</dbReference>